<dbReference type="Proteomes" id="UP000295097">
    <property type="component" value="Unassembled WGS sequence"/>
</dbReference>
<dbReference type="GO" id="GO:0004386">
    <property type="term" value="F:helicase activity"/>
    <property type="evidence" value="ECO:0007669"/>
    <property type="project" value="UniProtKB-KW"/>
</dbReference>
<keyword evidence="2" id="KW-0863">Zinc-finger</keyword>
<evidence type="ECO:0000313" key="6">
    <source>
        <dbReference type="EMBL" id="TCT41835.1"/>
    </source>
</evidence>
<dbReference type="GO" id="GO:0005524">
    <property type="term" value="F:ATP binding"/>
    <property type="evidence" value="ECO:0007669"/>
    <property type="project" value="InterPro"/>
</dbReference>
<dbReference type="Pfam" id="PF00271">
    <property type="entry name" value="Helicase_C"/>
    <property type="match status" value="1"/>
</dbReference>
<dbReference type="Pfam" id="PF04434">
    <property type="entry name" value="SWIM"/>
    <property type="match status" value="1"/>
</dbReference>
<proteinExistence type="predicted"/>
<gene>
    <name evidence="6" type="ORF">EDC90_100693</name>
</gene>
<keyword evidence="2" id="KW-0479">Metal-binding</keyword>
<comment type="caution">
    <text evidence="6">The sequence shown here is derived from an EMBL/GenBank/DDBJ whole genome shotgun (WGS) entry which is preliminary data.</text>
</comment>
<dbReference type="EMBL" id="SMAR01000006">
    <property type="protein sequence ID" value="TCT41835.1"/>
    <property type="molecule type" value="Genomic_DNA"/>
</dbReference>
<evidence type="ECO:0000256" key="2">
    <source>
        <dbReference type="PROSITE-ProRule" id="PRU00325"/>
    </source>
</evidence>
<keyword evidence="2" id="KW-0862">Zinc</keyword>
<dbReference type="PANTHER" id="PTHR10799">
    <property type="entry name" value="SNF2/RAD54 HELICASE FAMILY"/>
    <property type="match status" value="1"/>
</dbReference>
<dbReference type="SMART" id="SM00490">
    <property type="entry name" value="HELICc"/>
    <property type="match status" value="1"/>
</dbReference>
<feature type="domain" description="Helicase C-terminal" evidence="5">
    <location>
        <begin position="971"/>
        <end position="1123"/>
    </location>
</feature>
<evidence type="ECO:0000259" key="5">
    <source>
        <dbReference type="PROSITE" id="PS51194"/>
    </source>
</evidence>
<dbReference type="InterPro" id="IPR007527">
    <property type="entry name" value="Znf_SWIM"/>
</dbReference>
<reference evidence="6 7" key="1">
    <citation type="submission" date="2019-03" db="EMBL/GenBank/DDBJ databases">
        <title>Freshwater and sediment microbial communities from various areas in North America, analyzing microbe dynamics in response to fracking.</title>
        <authorList>
            <person name="Lamendella R."/>
        </authorList>
    </citation>
    <scope>NUCLEOTIDE SEQUENCE [LARGE SCALE GENOMIC DNA]</scope>
    <source>
        <strain evidence="6 7">175.2</strain>
    </source>
</reference>
<dbReference type="Gene3D" id="3.40.50.300">
    <property type="entry name" value="P-loop containing nucleotide triphosphate hydrolases"/>
    <property type="match status" value="1"/>
</dbReference>
<dbReference type="InterPro" id="IPR049730">
    <property type="entry name" value="SNF2/RAD54-like_C"/>
</dbReference>
<sequence>MQIDHEQIRRLFDAATFERGVAYARQGRVLSAESDEDGALISASVRGSGQKVYVQEIALARNYNGAIRTVSGDCSCPVGYNCKHVVAVIIDHEGRSVAARHAPAQPRAATLGREHGLPPALAFWLDALRKADTETAEDPDDWPPTVRDRLLYVVAERASGGLFIDTMKGRLLRDDSFGERATRYDAARVLRTGPPKFIRQTDMRILRRINLLGLEAYSSSFAASHDNLAPGDIFELLRLVAATGRGRWFSADGPALRIADARHATVDWTTETDGSQKLRIRDEAGHSLKVLGAEPPLFADLSSGEVGPLEFDGPKEALSLLVKAPAIPAAHAEKIAVALNGLQRIRLPAPTRISADVRQGRDPVPVLRLFTMPAMARYGGWGRATTPTRLAALRLAFDYDGHCVPFSNRQDAQFLEDGKAVTLRRDLAAEDRAFQRIEDSGALTADELYDIHPGADARPRDMFFLQDDQADDGLDGAGLDFGPLPFMAQTLPELKQAGWRIETDPDWPFRFYEGPVEIAAEAAPRPGDNSGNRFSLGLRLDADEQHLDLAPLILGILDQLSFIDADGEDSSAALEAVLEDMAFYPRLGDGRFIELDASVLLPLVKVFLSASGLLDGFHKAEAGRLKDIAEALAGSGISFRAGPDLLALGKRLQALASAPEVEPPPSFLAELRPYQKTGYGWLQALSDSGFGGILADDMGLGKTVQTLALLADRHLHKGAGHPSLLVVPTSIAHAWRRQAALFAPGLKTLVLQGPERKAHFENLDDYHLVITTYPLINRDHDILMPRMWDTAILDEAQAVKNPASAVAKRIRDIRARMRVALTGTPMENSLSDLWALFDWLVPGLLGDRKTFRARFLLPIEKNADARAQAELNARIRPFLLRRTKAQVTLDLPEKTEITELVSLGDKQVALYETIRLAMDERVRRAIAEKGLAASHITILDALLKLRQICCDPKLLKHDNAASIDQSAKRERLMDLLGDLVAEGRRVLVFSQFVEMLDLIRTDIEARGWPHAWLTGDTVNRDAVVTGFQAGDVPIFLLSLKAGGVGLTLTAADTVILYDPWWNPAVERQAMDRVHRIGQQKSVFVYRLIAEGSVEQAIAQLQERKQALADALFEGPVDSPLSLDEAEITALFQPIQPEH</sequence>
<dbReference type="InterPro" id="IPR000330">
    <property type="entry name" value="SNF2_N"/>
</dbReference>
<dbReference type="PROSITE" id="PS51192">
    <property type="entry name" value="HELICASE_ATP_BIND_1"/>
    <property type="match status" value="1"/>
</dbReference>
<evidence type="ECO:0000256" key="1">
    <source>
        <dbReference type="ARBA" id="ARBA00022801"/>
    </source>
</evidence>
<keyword evidence="1" id="KW-0378">Hydrolase</keyword>
<organism evidence="6 7">
    <name type="scientific">Martelella mediterranea</name>
    <dbReference type="NCBI Taxonomy" id="293089"/>
    <lineage>
        <taxon>Bacteria</taxon>
        <taxon>Pseudomonadati</taxon>
        <taxon>Pseudomonadota</taxon>
        <taxon>Alphaproteobacteria</taxon>
        <taxon>Hyphomicrobiales</taxon>
        <taxon>Aurantimonadaceae</taxon>
        <taxon>Martelella</taxon>
    </lineage>
</organism>
<name>A0A4R3P2W0_9HYPH</name>
<evidence type="ECO:0000259" key="3">
    <source>
        <dbReference type="PROSITE" id="PS50966"/>
    </source>
</evidence>
<dbReference type="SMART" id="SM00487">
    <property type="entry name" value="DEXDc"/>
    <property type="match status" value="1"/>
</dbReference>
<dbReference type="SUPFAM" id="SSF52540">
    <property type="entry name" value="P-loop containing nucleoside triphosphate hydrolases"/>
    <property type="match status" value="2"/>
</dbReference>
<dbReference type="InterPro" id="IPR001650">
    <property type="entry name" value="Helicase_C-like"/>
</dbReference>
<keyword evidence="7" id="KW-1185">Reference proteome</keyword>
<feature type="domain" description="SWIM-type" evidence="3">
    <location>
        <begin position="63"/>
        <end position="93"/>
    </location>
</feature>
<dbReference type="PROSITE" id="PS50966">
    <property type="entry name" value="ZF_SWIM"/>
    <property type="match status" value="1"/>
</dbReference>
<feature type="domain" description="Helicase ATP-binding" evidence="4">
    <location>
        <begin position="683"/>
        <end position="843"/>
    </location>
</feature>
<dbReference type="InterPro" id="IPR014001">
    <property type="entry name" value="Helicase_ATP-bd"/>
</dbReference>
<evidence type="ECO:0000259" key="4">
    <source>
        <dbReference type="PROSITE" id="PS51192"/>
    </source>
</evidence>
<dbReference type="InterPro" id="IPR038718">
    <property type="entry name" value="SNF2-like_sf"/>
</dbReference>
<dbReference type="PROSITE" id="PS51194">
    <property type="entry name" value="HELICASE_CTER"/>
    <property type="match status" value="1"/>
</dbReference>
<dbReference type="GO" id="GO:0008270">
    <property type="term" value="F:zinc ion binding"/>
    <property type="evidence" value="ECO:0007669"/>
    <property type="project" value="UniProtKB-KW"/>
</dbReference>
<dbReference type="CDD" id="cd18793">
    <property type="entry name" value="SF2_C_SNF"/>
    <property type="match status" value="1"/>
</dbReference>
<dbReference type="InterPro" id="IPR027417">
    <property type="entry name" value="P-loop_NTPase"/>
</dbReference>
<dbReference type="Pfam" id="PF00176">
    <property type="entry name" value="SNF2-rel_dom"/>
    <property type="match status" value="1"/>
</dbReference>
<dbReference type="Gene3D" id="3.40.50.10810">
    <property type="entry name" value="Tandem AAA-ATPase domain"/>
    <property type="match status" value="1"/>
</dbReference>
<dbReference type="CDD" id="cd18012">
    <property type="entry name" value="DEXQc_arch_SWI2_SNF2"/>
    <property type="match status" value="1"/>
</dbReference>
<evidence type="ECO:0000313" key="7">
    <source>
        <dbReference type="Proteomes" id="UP000295097"/>
    </source>
</evidence>
<dbReference type="GO" id="GO:0016787">
    <property type="term" value="F:hydrolase activity"/>
    <property type="evidence" value="ECO:0007669"/>
    <property type="project" value="UniProtKB-KW"/>
</dbReference>
<dbReference type="AlphaFoldDB" id="A0A4R3P2W0"/>
<accession>A0A4R3P2W0</accession>
<protein>
    <submittedName>
        <fullName evidence="6">SWIM zinc finger protein</fullName>
    </submittedName>
</protein>